<proteinExistence type="predicted"/>
<feature type="region of interest" description="Disordered" evidence="1">
    <location>
        <begin position="45"/>
        <end position="86"/>
    </location>
</feature>
<evidence type="ECO:0000313" key="4">
    <source>
        <dbReference type="Proteomes" id="UP000597989"/>
    </source>
</evidence>
<dbReference type="EMBL" id="BAAAHC010000026">
    <property type="protein sequence ID" value="GAA0540361.1"/>
    <property type="molecule type" value="Genomic_DNA"/>
</dbReference>
<accession>A0A917K9M0</accession>
<organism evidence="3 4">
    <name type="scientific">Saccharopolyspora thermophila</name>
    <dbReference type="NCBI Taxonomy" id="89367"/>
    <lineage>
        <taxon>Bacteria</taxon>
        <taxon>Bacillati</taxon>
        <taxon>Actinomycetota</taxon>
        <taxon>Actinomycetes</taxon>
        <taxon>Pseudonocardiales</taxon>
        <taxon>Pseudonocardiaceae</taxon>
        <taxon>Saccharopolyspora</taxon>
    </lineage>
</organism>
<comment type="caution">
    <text evidence="3">The sequence shown here is derived from an EMBL/GenBank/DDBJ whole genome shotgun (WGS) entry which is preliminary data.</text>
</comment>
<gene>
    <name evidence="2" type="ORF">GCM10009545_48650</name>
    <name evidence="3" type="ORF">GCM10011581_48620</name>
</gene>
<dbReference type="Proteomes" id="UP001500220">
    <property type="component" value="Unassembled WGS sequence"/>
</dbReference>
<evidence type="ECO:0000256" key="1">
    <source>
        <dbReference type="SAM" id="MobiDB-lite"/>
    </source>
</evidence>
<dbReference type="EMBL" id="BMMT01000026">
    <property type="protein sequence ID" value="GGJ05851.1"/>
    <property type="molecule type" value="Genomic_DNA"/>
</dbReference>
<reference evidence="3 4" key="1">
    <citation type="journal article" date="2014" name="Int. J. Syst. Evol. Microbiol.">
        <title>Complete genome sequence of Corynebacterium casei LMG S-19264T (=DSM 44701T), isolated from a smear-ripened cheese.</title>
        <authorList>
            <consortium name="US DOE Joint Genome Institute (JGI-PGF)"/>
            <person name="Walter F."/>
            <person name="Albersmeier A."/>
            <person name="Kalinowski J."/>
            <person name="Ruckert C."/>
        </authorList>
    </citation>
    <scope>NUCLEOTIDE SEQUENCE [LARGE SCALE GENOMIC DNA]</scope>
    <source>
        <strain evidence="3 4">CGMCC 4.7206</strain>
    </source>
</reference>
<evidence type="ECO:0000313" key="3">
    <source>
        <dbReference type="EMBL" id="GGJ05851.1"/>
    </source>
</evidence>
<name>A0A917K9M0_9PSEU</name>
<sequence>MHLAAYAIAAADGLLDPREQVLLGDWERYSVPTDGGAHAACLSTWASPPTTPACTRRTRSAASPQEPDSMRPGGAGQARLLPAPPAGDDPALVLLTAASDIAGQLHR</sequence>
<protein>
    <submittedName>
        <fullName evidence="3">Uncharacterized protein</fullName>
    </submittedName>
</protein>
<reference evidence="2" key="4">
    <citation type="submission" date="2023-12" db="EMBL/GenBank/DDBJ databases">
        <authorList>
            <person name="Sun Q."/>
            <person name="Inoue M."/>
        </authorList>
    </citation>
    <scope>NUCLEOTIDE SEQUENCE</scope>
    <source>
        <strain evidence="2">JCM 10664</strain>
    </source>
</reference>
<evidence type="ECO:0000313" key="2">
    <source>
        <dbReference type="EMBL" id="GAA0540361.1"/>
    </source>
</evidence>
<feature type="compositionally biased region" description="Low complexity" evidence="1">
    <location>
        <begin position="46"/>
        <end position="64"/>
    </location>
</feature>
<reference evidence="2 5" key="2">
    <citation type="journal article" date="2019" name="Int. J. Syst. Evol. Microbiol.">
        <title>The Global Catalogue of Microorganisms (GCM) 10K type strain sequencing project: providing services to taxonomists for standard genome sequencing and annotation.</title>
        <authorList>
            <consortium name="The Broad Institute Genomics Platform"/>
            <consortium name="The Broad Institute Genome Sequencing Center for Infectious Disease"/>
            <person name="Wu L."/>
            <person name="Ma J."/>
        </authorList>
    </citation>
    <scope>NUCLEOTIDE SEQUENCE [LARGE SCALE GENOMIC DNA]</scope>
    <source>
        <strain evidence="2 5">JCM 10664</strain>
    </source>
</reference>
<keyword evidence="5" id="KW-1185">Reference proteome</keyword>
<evidence type="ECO:0000313" key="5">
    <source>
        <dbReference type="Proteomes" id="UP001500220"/>
    </source>
</evidence>
<dbReference type="Proteomes" id="UP000597989">
    <property type="component" value="Unassembled WGS sequence"/>
</dbReference>
<reference evidence="3" key="3">
    <citation type="submission" date="2020-09" db="EMBL/GenBank/DDBJ databases">
        <authorList>
            <person name="Sun Q."/>
            <person name="Zhou Y."/>
        </authorList>
    </citation>
    <scope>NUCLEOTIDE SEQUENCE</scope>
    <source>
        <strain evidence="3">CGMCC 4.7206</strain>
    </source>
</reference>
<dbReference type="AlphaFoldDB" id="A0A917K9M0"/>